<dbReference type="EMBL" id="UINC01090676">
    <property type="protein sequence ID" value="SVC42830.1"/>
    <property type="molecule type" value="Genomic_DNA"/>
</dbReference>
<feature type="domain" description="Fido" evidence="1">
    <location>
        <begin position="48"/>
        <end position="155"/>
    </location>
</feature>
<dbReference type="PROSITE" id="PS51459">
    <property type="entry name" value="FIDO"/>
    <property type="match status" value="1"/>
</dbReference>
<dbReference type="SUPFAM" id="SSF140931">
    <property type="entry name" value="Fic-like"/>
    <property type="match status" value="1"/>
</dbReference>
<dbReference type="AlphaFoldDB" id="A0A382M228"/>
<evidence type="ECO:0000259" key="1">
    <source>
        <dbReference type="PROSITE" id="PS51459"/>
    </source>
</evidence>
<dbReference type="InterPro" id="IPR003812">
    <property type="entry name" value="Fido"/>
</dbReference>
<name>A0A382M228_9ZZZZ</name>
<dbReference type="Pfam" id="PF02661">
    <property type="entry name" value="Fic"/>
    <property type="match status" value="1"/>
</dbReference>
<organism evidence="2">
    <name type="scientific">marine metagenome</name>
    <dbReference type="NCBI Taxonomy" id="408172"/>
    <lineage>
        <taxon>unclassified sequences</taxon>
        <taxon>metagenomes</taxon>
        <taxon>ecological metagenomes</taxon>
    </lineage>
</organism>
<dbReference type="Gene3D" id="1.10.3290.10">
    <property type="entry name" value="Fido-like domain"/>
    <property type="match status" value="1"/>
</dbReference>
<gene>
    <name evidence="2" type="ORF">METZ01_LOCUS295684</name>
</gene>
<reference evidence="2" key="1">
    <citation type="submission" date="2018-05" db="EMBL/GenBank/DDBJ databases">
        <authorList>
            <person name="Lanie J.A."/>
            <person name="Ng W.-L."/>
            <person name="Kazmierczak K.M."/>
            <person name="Andrzejewski T.M."/>
            <person name="Davidsen T.M."/>
            <person name="Wayne K.J."/>
            <person name="Tettelin H."/>
            <person name="Glass J.I."/>
            <person name="Rusch D."/>
            <person name="Podicherti R."/>
            <person name="Tsui H.-C.T."/>
            <person name="Winkler M.E."/>
        </authorList>
    </citation>
    <scope>NUCLEOTIDE SEQUENCE</scope>
</reference>
<accession>A0A382M228</accession>
<sequence length="155" mass="17952">MNRTYTPEEMEWAGTEVARQGAGPEAIPHFIAGWDYARNEFFPHDKDTLEQQVRIVHRHVIDWADPKWMGKEQYRQTPVIFANGNEGANWQEVPRLMAQLCESDLLWTDPEAFVIELLRIHPFEDGNGRTASIILNRRSPGYRGLPEVEGWVQHA</sequence>
<protein>
    <recommendedName>
        <fullName evidence="1">Fido domain-containing protein</fullName>
    </recommendedName>
</protein>
<evidence type="ECO:0000313" key="2">
    <source>
        <dbReference type="EMBL" id="SVC42830.1"/>
    </source>
</evidence>
<proteinExistence type="predicted"/>
<dbReference type="InterPro" id="IPR036597">
    <property type="entry name" value="Fido-like_dom_sf"/>
</dbReference>